<gene>
    <name evidence="2" type="ORF">CQ14_24565</name>
</gene>
<evidence type="ECO:0000259" key="1">
    <source>
        <dbReference type="Pfam" id="PF21834"/>
    </source>
</evidence>
<protein>
    <recommendedName>
        <fullName evidence="1">DUF6894 domain-containing protein</fullName>
    </recommendedName>
</protein>
<dbReference type="Proteomes" id="UP000051660">
    <property type="component" value="Unassembled WGS sequence"/>
</dbReference>
<dbReference type="InterPro" id="IPR054189">
    <property type="entry name" value="DUF6894"/>
</dbReference>
<dbReference type="Pfam" id="PF21834">
    <property type="entry name" value="DUF6894"/>
    <property type="match status" value="1"/>
</dbReference>
<dbReference type="RefSeq" id="WP_057861477.1">
    <property type="nucleotide sequence ID" value="NZ_LLYB01000103.1"/>
</dbReference>
<proteinExistence type="predicted"/>
<organism evidence="2 3">
    <name type="scientific">Bradyrhizobium lablabi</name>
    <dbReference type="NCBI Taxonomy" id="722472"/>
    <lineage>
        <taxon>Bacteria</taxon>
        <taxon>Pseudomonadati</taxon>
        <taxon>Pseudomonadota</taxon>
        <taxon>Alphaproteobacteria</taxon>
        <taxon>Hyphomicrobiales</taxon>
        <taxon>Nitrobacteraceae</taxon>
        <taxon>Bradyrhizobium</taxon>
    </lineage>
</organism>
<comment type="caution">
    <text evidence="2">The sequence shown here is derived from an EMBL/GenBank/DDBJ whole genome shotgun (WGS) entry which is preliminary data.</text>
</comment>
<accession>A0A0R3MEL7</accession>
<dbReference type="EMBL" id="LLYB01000103">
    <property type="protein sequence ID" value="KRR18569.1"/>
    <property type="molecule type" value="Genomic_DNA"/>
</dbReference>
<feature type="domain" description="DUF6894" evidence="1">
    <location>
        <begin position="3"/>
        <end position="75"/>
    </location>
</feature>
<name>A0A0R3MEL7_9BRAD</name>
<evidence type="ECO:0000313" key="2">
    <source>
        <dbReference type="EMBL" id="KRR18569.1"/>
    </source>
</evidence>
<dbReference type="AlphaFoldDB" id="A0A0R3MEL7"/>
<dbReference type="OrthoDB" id="7863142at2"/>
<sequence length="83" mass="9513">MPRYYFDFRDGDNLSFDEDGMELSSIASVQEEAAKTLAEMARDTVRSPKFDGTEHRRMAVEVRNDAGPVLQVKFTFEVARYLS</sequence>
<evidence type="ECO:0000313" key="3">
    <source>
        <dbReference type="Proteomes" id="UP000051660"/>
    </source>
</evidence>
<reference evidence="2 3" key="1">
    <citation type="submission" date="2014-03" db="EMBL/GenBank/DDBJ databases">
        <title>Bradyrhizobium valentinum sp. nov., isolated from effective nodules of Lupinus mariae-josephae, a lupine endemic of basic-lime soils in Eastern Spain.</title>
        <authorList>
            <person name="Duran D."/>
            <person name="Rey L."/>
            <person name="Navarro A."/>
            <person name="Busquets A."/>
            <person name="Imperial J."/>
            <person name="Ruiz-Argueso T."/>
        </authorList>
    </citation>
    <scope>NUCLEOTIDE SEQUENCE [LARGE SCALE GENOMIC DNA]</scope>
    <source>
        <strain evidence="2 3">CCBAU 23086</strain>
    </source>
</reference>